<dbReference type="Proteomes" id="UP000694570">
    <property type="component" value="Unplaced"/>
</dbReference>
<dbReference type="Gene3D" id="3.30.60.20">
    <property type="match status" value="1"/>
</dbReference>
<dbReference type="SMART" id="SM00109">
    <property type="entry name" value="C1"/>
    <property type="match status" value="1"/>
</dbReference>
<dbReference type="Proteomes" id="UP000694726">
    <property type="component" value="Unplaced"/>
</dbReference>
<evidence type="ECO:0000313" key="12">
    <source>
        <dbReference type="Ensembl" id="ENSSSCP00030033194.1"/>
    </source>
</evidence>
<dbReference type="SMART" id="SM00147">
    <property type="entry name" value="RasGEF"/>
    <property type="match status" value="1"/>
</dbReference>
<dbReference type="PRINTS" id="PR00008">
    <property type="entry name" value="DAGPEDOMAIN"/>
</dbReference>
<feature type="region of interest" description="Disordered" evidence="8">
    <location>
        <begin position="501"/>
        <end position="526"/>
    </location>
</feature>
<sequence>MNRKDSKRKSHQECLGKTGGRGRPRPARRHKTCPSPREISKVMASMALGMLNEGGCSEDELLEKCIQSFDSTGSLRRGDHILNMVLAMHSWVLPSAHLAARLLTLYQEATGSTKDLRRLQICHLVRYWLTQHPETVHQEPQLEEVIGRFWATVEKEGNSAQRSLGDSPNLLSPGGPGPPPPVSSPGLGKKCKVSLLFDHLETGELAQHLTYLEFRSFQAITPQDLRGYVLQGSVRGCPALEGSVGLSNSVSRWVQVMVLSRPGPAQRAQVLDKFVHVAQKLRQLQNFNTLMAVTGGLCHSAISRLKDSHTHLSPDSTKLSLDLFYTEDEIYELSYAREPRCPKSLPPSPFKAPLVVEWAPGVTPKPDRVTLGRHVEQLVESVFKNYDPEGRGTISQEDLERLSGNFPFACHGLHPPSCQGRGSFSREELTGYLLRASAICSKLGLSFLHTFQEVTFRKPTFCDSCNGFLWGVSKQGYRCRECGLCCHKHCRDQVKVECKKRPGAKGDGSPPGAPVPPPPVPQASCGTEDTLSYTLALELETGCHVRHAWTQTEPPHPSWEPETVPLPAPAPPPTQSSKPNA</sequence>
<dbReference type="Pfam" id="PF00617">
    <property type="entry name" value="RasGEF"/>
    <property type="match status" value="1"/>
</dbReference>
<reference evidence="12" key="1">
    <citation type="submission" date="2025-05" db="UniProtKB">
        <authorList>
            <consortium name="Ensembl"/>
        </authorList>
    </citation>
    <scope>IDENTIFICATION</scope>
</reference>
<feature type="compositionally biased region" description="Basic residues" evidence="8">
    <location>
        <begin position="20"/>
        <end position="32"/>
    </location>
</feature>
<keyword evidence="5" id="KW-0862">Zinc</keyword>
<feature type="region of interest" description="Disordered" evidence="8">
    <location>
        <begin position="160"/>
        <end position="186"/>
    </location>
</feature>
<dbReference type="GO" id="GO:0007264">
    <property type="term" value="P:small GTPase-mediated signal transduction"/>
    <property type="evidence" value="ECO:0007669"/>
    <property type="project" value="InterPro"/>
</dbReference>
<comment type="similarity">
    <text evidence="1">Belongs to the RASGRP family.</text>
</comment>
<feature type="compositionally biased region" description="Pro residues" evidence="8">
    <location>
        <begin position="511"/>
        <end position="521"/>
    </location>
</feature>
<dbReference type="SUPFAM" id="SSF48366">
    <property type="entry name" value="Ras GEF"/>
    <property type="match status" value="1"/>
</dbReference>
<dbReference type="InterPro" id="IPR036964">
    <property type="entry name" value="RASGEF_cat_dom_sf"/>
</dbReference>
<dbReference type="InterPro" id="IPR020454">
    <property type="entry name" value="DAG/PE-bd"/>
</dbReference>
<protein>
    <recommendedName>
        <fullName evidence="14">RAS guanyl releasing protein 4</fullName>
    </recommendedName>
</protein>
<dbReference type="FunFam" id="1.10.238.10:FF:000114">
    <property type="entry name" value="RAS guanyl releasing protein 4"/>
    <property type="match status" value="1"/>
</dbReference>
<dbReference type="Ensembl" id="ENSSSCT00030072740.1">
    <property type="protein sequence ID" value="ENSSSCP00030033194.1"/>
    <property type="gene ID" value="ENSSSCG00030052066.1"/>
</dbReference>
<dbReference type="Gene3D" id="1.10.840.10">
    <property type="entry name" value="Ras guanine-nucleotide exchange factors catalytic domain"/>
    <property type="match status" value="1"/>
</dbReference>
<organism evidence="12 13">
    <name type="scientific">Sus scrofa</name>
    <name type="common">Pig</name>
    <dbReference type="NCBI Taxonomy" id="9823"/>
    <lineage>
        <taxon>Eukaryota</taxon>
        <taxon>Metazoa</taxon>
        <taxon>Chordata</taxon>
        <taxon>Craniata</taxon>
        <taxon>Vertebrata</taxon>
        <taxon>Euteleostomi</taxon>
        <taxon>Mammalia</taxon>
        <taxon>Eutheria</taxon>
        <taxon>Laurasiatheria</taxon>
        <taxon>Artiodactyla</taxon>
        <taxon>Suina</taxon>
        <taxon>Suidae</taxon>
        <taxon>Sus</taxon>
    </lineage>
</organism>
<feature type="domain" description="Phorbol-ester/DAG-type" evidence="10">
    <location>
        <begin position="448"/>
        <end position="498"/>
    </location>
</feature>
<evidence type="ECO:0000259" key="11">
    <source>
        <dbReference type="PROSITE" id="PS50212"/>
    </source>
</evidence>
<dbReference type="PANTHER" id="PTHR23113">
    <property type="entry name" value="GUANINE NUCLEOTIDE EXCHANGE FACTOR"/>
    <property type="match status" value="1"/>
</dbReference>
<evidence type="ECO:0000259" key="9">
    <source>
        <dbReference type="PROSITE" id="PS50009"/>
    </source>
</evidence>
<feature type="domain" description="N-terminal Ras-GEF" evidence="11">
    <location>
        <begin position="49"/>
        <end position="175"/>
    </location>
</feature>
<dbReference type="SUPFAM" id="SSF57889">
    <property type="entry name" value="Cysteine-rich domain"/>
    <property type="match status" value="1"/>
</dbReference>
<evidence type="ECO:0000256" key="3">
    <source>
        <dbReference type="ARBA" id="ARBA00022723"/>
    </source>
</evidence>
<dbReference type="GO" id="GO:0005886">
    <property type="term" value="C:plasma membrane"/>
    <property type="evidence" value="ECO:0007669"/>
    <property type="project" value="UniProtKB-ARBA"/>
</dbReference>
<dbReference type="GO" id="GO:0008270">
    <property type="term" value="F:zinc ion binding"/>
    <property type="evidence" value="ECO:0007669"/>
    <property type="project" value="UniProtKB-KW"/>
</dbReference>
<evidence type="ECO:0000313" key="13">
    <source>
        <dbReference type="Proteomes" id="UP000694570"/>
    </source>
</evidence>
<evidence type="ECO:0000256" key="1">
    <source>
        <dbReference type="ARBA" id="ARBA00009566"/>
    </source>
</evidence>
<evidence type="ECO:0000259" key="10">
    <source>
        <dbReference type="PROSITE" id="PS50081"/>
    </source>
</evidence>
<evidence type="ECO:0008006" key="14">
    <source>
        <dbReference type="Google" id="ProtNLM"/>
    </source>
</evidence>
<evidence type="ECO:0000256" key="5">
    <source>
        <dbReference type="ARBA" id="ARBA00022833"/>
    </source>
</evidence>
<dbReference type="InterPro" id="IPR046349">
    <property type="entry name" value="C1-like_sf"/>
</dbReference>
<feature type="region of interest" description="Disordered" evidence="8">
    <location>
        <begin position="547"/>
        <end position="581"/>
    </location>
</feature>
<evidence type="ECO:0000256" key="7">
    <source>
        <dbReference type="PROSITE-ProRule" id="PRU00168"/>
    </source>
</evidence>
<feature type="domain" description="Ras-GEF" evidence="9">
    <location>
        <begin position="201"/>
        <end position="429"/>
    </location>
</feature>
<feature type="compositionally biased region" description="Basic residues" evidence="8">
    <location>
        <begin position="1"/>
        <end position="10"/>
    </location>
</feature>
<name>A0A8D0XDD0_PIG</name>
<dbReference type="PROSITE" id="PS00479">
    <property type="entry name" value="ZF_DAG_PE_1"/>
    <property type="match status" value="1"/>
</dbReference>
<evidence type="ECO:0000256" key="4">
    <source>
        <dbReference type="ARBA" id="ARBA00022771"/>
    </source>
</evidence>
<dbReference type="InterPro" id="IPR002219">
    <property type="entry name" value="PKC_DAG/PE"/>
</dbReference>
<dbReference type="InterPro" id="IPR023578">
    <property type="entry name" value="Ras_GEF_dom_sf"/>
</dbReference>
<dbReference type="Pfam" id="PF00130">
    <property type="entry name" value="C1_1"/>
    <property type="match status" value="1"/>
</dbReference>
<evidence type="ECO:0000256" key="8">
    <source>
        <dbReference type="SAM" id="MobiDB-lite"/>
    </source>
</evidence>
<dbReference type="CDD" id="cd06224">
    <property type="entry name" value="REM"/>
    <property type="match status" value="1"/>
</dbReference>
<keyword evidence="3" id="KW-0479">Metal-binding</keyword>
<feature type="compositionally biased region" description="Pro residues" evidence="8">
    <location>
        <begin position="554"/>
        <end position="574"/>
    </location>
</feature>
<dbReference type="FunFam" id="3.30.60.20:FF:000037">
    <property type="entry name" value="RAS guanyl releasing protein 4"/>
    <property type="match status" value="1"/>
</dbReference>
<dbReference type="PROSITE" id="PS50081">
    <property type="entry name" value="ZF_DAG_PE_2"/>
    <property type="match status" value="1"/>
</dbReference>
<dbReference type="PROSITE" id="PS50009">
    <property type="entry name" value="RASGEF_CAT"/>
    <property type="match status" value="1"/>
</dbReference>
<keyword evidence="6" id="KW-0106">Calcium</keyword>
<dbReference type="Gene3D" id="1.20.870.10">
    <property type="entry name" value="Son of sevenless (SoS) protein Chain: S domain 1"/>
    <property type="match status" value="1"/>
</dbReference>
<dbReference type="Gene3D" id="1.10.238.10">
    <property type="entry name" value="EF-hand"/>
    <property type="match status" value="1"/>
</dbReference>
<keyword evidence="2 7" id="KW-0344">Guanine-nucleotide releasing factor</keyword>
<dbReference type="InterPro" id="IPR001895">
    <property type="entry name" value="RASGEF_cat_dom"/>
</dbReference>
<dbReference type="PROSITE" id="PS50212">
    <property type="entry name" value="RASGEF_NTER"/>
    <property type="match status" value="1"/>
</dbReference>
<accession>A0A8D0XDD0</accession>
<dbReference type="AlphaFoldDB" id="A0A8D0XDD0"/>
<evidence type="ECO:0000256" key="6">
    <source>
        <dbReference type="ARBA" id="ARBA00022837"/>
    </source>
</evidence>
<dbReference type="FunFam" id="1.20.870.10:FF:000009">
    <property type="entry name" value="RAS guanyl releasing protein 4"/>
    <property type="match status" value="1"/>
</dbReference>
<dbReference type="PANTHER" id="PTHR23113:SF157">
    <property type="entry name" value="RAS GUANYL-RELEASING PROTEIN 4"/>
    <property type="match status" value="1"/>
</dbReference>
<dbReference type="InterPro" id="IPR000651">
    <property type="entry name" value="Ras-like_Gua-exchang_fac_N"/>
</dbReference>
<dbReference type="Ensembl" id="ENSSSCT00015048350.1">
    <property type="protein sequence ID" value="ENSSSCP00015019216.1"/>
    <property type="gene ID" value="ENSSSCG00015035510.1"/>
</dbReference>
<keyword evidence="4" id="KW-0863">Zinc-finger</keyword>
<evidence type="ECO:0000256" key="2">
    <source>
        <dbReference type="ARBA" id="ARBA00022658"/>
    </source>
</evidence>
<feature type="region of interest" description="Disordered" evidence="8">
    <location>
        <begin position="1"/>
        <end position="34"/>
    </location>
</feature>
<proteinExistence type="inferred from homology"/>
<dbReference type="InterPro" id="IPR008937">
    <property type="entry name" value="Ras-like_GEF"/>
</dbReference>
<dbReference type="GO" id="GO:0005085">
    <property type="term" value="F:guanyl-nucleotide exchange factor activity"/>
    <property type="evidence" value="ECO:0007669"/>
    <property type="project" value="UniProtKB-KW"/>
</dbReference>
<feature type="compositionally biased region" description="Low complexity" evidence="8">
    <location>
        <begin position="163"/>
        <end position="173"/>
    </location>
</feature>